<reference evidence="4" key="1">
    <citation type="journal article" date="2019" name="Int. J. Syst. Evol. Microbiol.">
        <title>The Global Catalogue of Microorganisms (GCM) 10K type strain sequencing project: providing services to taxonomists for standard genome sequencing and annotation.</title>
        <authorList>
            <consortium name="The Broad Institute Genomics Platform"/>
            <consortium name="The Broad Institute Genome Sequencing Center for Infectious Disease"/>
            <person name="Wu L."/>
            <person name="Ma J."/>
        </authorList>
    </citation>
    <scope>NUCLEOTIDE SEQUENCE [LARGE SCALE GENOMIC DNA]</scope>
    <source>
        <strain evidence="4">CGMCC 1.8860</strain>
    </source>
</reference>
<dbReference type="RefSeq" id="WP_188691654.1">
    <property type="nucleotide sequence ID" value="NZ_BMLY01000002.1"/>
</dbReference>
<dbReference type="GO" id="GO:0016787">
    <property type="term" value="F:hydrolase activity"/>
    <property type="evidence" value="ECO:0007669"/>
    <property type="project" value="UniProtKB-KW"/>
</dbReference>
<dbReference type="InterPro" id="IPR036928">
    <property type="entry name" value="AS_sf"/>
</dbReference>
<feature type="domain" description="Amidase" evidence="1">
    <location>
        <begin position="61"/>
        <end position="441"/>
    </location>
</feature>
<dbReference type="PANTHER" id="PTHR11895">
    <property type="entry name" value="TRANSAMIDASE"/>
    <property type="match status" value="1"/>
</dbReference>
<gene>
    <name evidence="3" type="ORF">GCM10010971_16470</name>
</gene>
<evidence type="ECO:0000313" key="3">
    <source>
        <dbReference type="EMBL" id="GGP25828.1"/>
    </source>
</evidence>
<organism evidence="3 4">
    <name type="scientific">Silvimonas amylolytica</name>
    <dbReference type="NCBI Taxonomy" id="449663"/>
    <lineage>
        <taxon>Bacteria</taxon>
        <taxon>Pseudomonadati</taxon>
        <taxon>Pseudomonadota</taxon>
        <taxon>Betaproteobacteria</taxon>
        <taxon>Neisseriales</taxon>
        <taxon>Chitinibacteraceae</taxon>
        <taxon>Silvimonas</taxon>
    </lineage>
</organism>
<dbReference type="PANTHER" id="PTHR11895:SF169">
    <property type="entry name" value="GLUTAMYL-TRNA(GLN) AMIDOTRANSFERASE"/>
    <property type="match status" value="1"/>
</dbReference>
<name>A0ABQ2PJP4_9NEIS</name>
<dbReference type="InterPro" id="IPR000120">
    <property type="entry name" value="Amidase"/>
</dbReference>
<dbReference type="SUPFAM" id="SSF75304">
    <property type="entry name" value="Amidase signature (AS) enzymes"/>
    <property type="match status" value="1"/>
</dbReference>
<dbReference type="NCBIfam" id="NF006043">
    <property type="entry name" value="PRK08186.1"/>
    <property type="match status" value="1"/>
</dbReference>
<dbReference type="Gene3D" id="3.90.1300.10">
    <property type="entry name" value="Amidase signature (AS) domain"/>
    <property type="match status" value="1"/>
</dbReference>
<protein>
    <submittedName>
        <fullName evidence="3">Allophanate hydrolase</fullName>
    </submittedName>
</protein>
<evidence type="ECO:0000259" key="1">
    <source>
        <dbReference type="Pfam" id="PF01425"/>
    </source>
</evidence>
<dbReference type="InterPro" id="IPR023631">
    <property type="entry name" value="Amidase_dom"/>
</dbReference>
<dbReference type="Pfam" id="PF01425">
    <property type="entry name" value="Amidase"/>
    <property type="match status" value="1"/>
</dbReference>
<evidence type="ECO:0000259" key="2">
    <source>
        <dbReference type="Pfam" id="PF21986"/>
    </source>
</evidence>
<proteinExistence type="predicted"/>
<dbReference type="Gene3D" id="3.10.490.10">
    <property type="entry name" value="Gamma-glutamyl cyclotransferase-like"/>
    <property type="match status" value="1"/>
</dbReference>
<dbReference type="Pfam" id="PF21986">
    <property type="entry name" value="AH_C"/>
    <property type="match status" value="1"/>
</dbReference>
<dbReference type="NCBIfam" id="TIGR02713">
    <property type="entry name" value="allophanate_hyd"/>
    <property type="match status" value="1"/>
</dbReference>
<dbReference type="Gene3D" id="1.20.58.1700">
    <property type="match status" value="1"/>
</dbReference>
<dbReference type="EMBL" id="BMLY01000002">
    <property type="protein sequence ID" value="GGP25828.1"/>
    <property type="molecule type" value="Genomic_DNA"/>
</dbReference>
<feature type="domain" description="Allophanate hydrolase C-terminal" evidence="2">
    <location>
        <begin position="479"/>
        <end position="601"/>
    </location>
</feature>
<accession>A0ABQ2PJP4</accession>
<keyword evidence="3" id="KW-0378">Hydrolase</keyword>
<dbReference type="Proteomes" id="UP000621859">
    <property type="component" value="Unassembled WGS sequence"/>
</dbReference>
<sequence length="608" mass="64649">MGAKIVPQAGWTLPEWRSAYINGMQPADAIEHVLAQLPADDNAWISRATRSQIAQQLAALNARLDAAGGDLSRFPLFGIPFAAKDNIDAAGWETTAACPAFGYEPAANATVVQRMLDAGAVLIGKTNLDQFATGLNGTRSPYGPVSNTFDERYVSGGSSSGSASVVARGLVPFAFGTDTAGSGRIPAGFNNIVGLKPTKGWLSNTGVVPACRTLDCVSVFALTVDDAQAVAHLAGGFDAADPYSREPQVTSPLMNAKPRFCMPDQLQWFGDHESARLFTTALAQLKEAGVEVEPVDFAPFLELAELLYQGAFVAERVFAAQNLLTSKPYEINPVVRGIMQGAAQYSAVDSFRAEYRRAELSRIINQTMAGYDALVVPTSPSIYTIDDMLDDPITLNSRFGTYTNFANFSDLCALSLPAGFRNDGLPFGITLLAPAWQDDKLAAFGRTWQQSHPLPMGATGRSLPALPAVAPAAPAAHHVRVAVVGAHLTGMPLNVQLQERNAILVERTHTAPKYHLYALANTTPPKPGLVKGEAGSSIEIELWDVPMAAFGSFVALIPAPLGIGTLETADGRSVKGFICEPWAISDATDITHFGGWRAYIASLQTAQA</sequence>
<comment type="caution">
    <text evidence="3">The sequence shown here is derived from an EMBL/GenBank/DDBJ whole genome shotgun (WGS) entry which is preliminary data.</text>
</comment>
<dbReference type="InterPro" id="IPR053844">
    <property type="entry name" value="AH_C"/>
</dbReference>
<dbReference type="InterPro" id="IPR014085">
    <property type="entry name" value="Allophanate_hydrolase"/>
</dbReference>
<evidence type="ECO:0000313" key="4">
    <source>
        <dbReference type="Proteomes" id="UP000621859"/>
    </source>
</evidence>
<keyword evidence="4" id="KW-1185">Reference proteome</keyword>